<keyword evidence="3" id="KW-1185">Reference proteome</keyword>
<evidence type="ECO:0000256" key="1">
    <source>
        <dbReference type="SAM" id="Phobius"/>
    </source>
</evidence>
<dbReference type="Pfam" id="PF09948">
    <property type="entry name" value="PpoB2"/>
    <property type="match status" value="1"/>
</dbReference>
<dbReference type="AlphaFoldDB" id="A0A437GZN0"/>
<comment type="caution">
    <text evidence="2">The sequence shown here is derived from an EMBL/GenBank/DDBJ whole genome shotgun (WGS) entry which is preliminary data.</text>
</comment>
<dbReference type="EMBL" id="RXOL01000001">
    <property type="protein sequence ID" value="RVQ68816.1"/>
    <property type="molecule type" value="Genomic_DNA"/>
</dbReference>
<gene>
    <name evidence="2" type="ORF">EKN06_00880</name>
</gene>
<feature type="transmembrane region" description="Helical" evidence="1">
    <location>
        <begin position="269"/>
        <end position="290"/>
    </location>
</feature>
<evidence type="ECO:0000313" key="2">
    <source>
        <dbReference type="EMBL" id="RVQ68816.1"/>
    </source>
</evidence>
<reference evidence="2 3" key="1">
    <citation type="submission" date="2018-12" db="EMBL/GenBank/DDBJ databases">
        <title>Croceicoccus ponticola sp. nov., a lipolytic bacterium isolated from seawater.</title>
        <authorList>
            <person name="Yoon J.-H."/>
        </authorList>
    </citation>
    <scope>NUCLEOTIDE SEQUENCE [LARGE SCALE GENOMIC DNA]</scope>
    <source>
        <strain evidence="2 3">GM-16</strain>
    </source>
</reference>
<proteinExistence type="predicted"/>
<feature type="transmembrane region" description="Helical" evidence="1">
    <location>
        <begin position="230"/>
        <end position="263"/>
    </location>
</feature>
<dbReference type="InterPro" id="IPR018688">
    <property type="entry name" value="PpoB2-like"/>
</dbReference>
<organism evidence="2 3">
    <name type="scientific">Croceicoccus ponticola</name>
    <dbReference type="NCBI Taxonomy" id="2217664"/>
    <lineage>
        <taxon>Bacteria</taxon>
        <taxon>Pseudomonadati</taxon>
        <taxon>Pseudomonadota</taxon>
        <taxon>Alphaproteobacteria</taxon>
        <taxon>Sphingomonadales</taxon>
        <taxon>Erythrobacteraceae</taxon>
        <taxon>Croceicoccus</taxon>
    </lineage>
</organism>
<feature type="transmembrane region" description="Helical" evidence="1">
    <location>
        <begin position="135"/>
        <end position="158"/>
    </location>
</feature>
<feature type="transmembrane region" description="Helical" evidence="1">
    <location>
        <begin position="178"/>
        <end position="195"/>
    </location>
</feature>
<feature type="transmembrane region" description="Helical" evidence="1">
    <location>
        <begin position="93"/>
        <end position="114"/>
    </location>
</feature>
<dbReference type="Proteomes" id="UP000283003">
    <property type="component" value="Unassembled WGS sequence"/>
</dbReference>
<name>A0A437GZN0_9SPHN</name>
<evidence type="ECO:0000313" key="3">
    <source>
        <dbReference type="Proteomes" id="UP000283003"/>
    </source>
</evidence>
<sequence length="291" mass="30640">MILPRALRHQRAITIMALVLLAVLAWTWIVAGAGMAMDPLVSIVPQSMSDIATPDMPMADMAMGDMPMADIPAPPIEGTSAWSGSRILLVMSMWWVMMIAMMLPAATPTILLYAKAVGASAHVSADGSNGAMSPATGAFLAGYLIVWGGFSVFATLLHMMLDATGLLSAMGMASQSRVLSAIVLIAAGAYQLSPLKEACLNHCRSPGQFLARHYRPGRLGGMRMGVIHGAYCVGCCWLLMALLFVGGVMNLAWIALLTLLVAAEKLLPWGRAVAIVAGLGCIGWGIAILVF</sequence>
<keyword evidence="1" id="KW-0812">Transmembrane</keyword>
<protein>
    <submittedName>
        <fullName evidence="2">DUF2182 domain-containing protein</fullName>
    </submittedName>
</protein>
<accession>A0A437GZN0</accession>
<feature type="transmembrane region" description="Helical" evidence="1">
    <location>
        <begin position="12"/>
        <end position="31"/>
    </location>
</feature>
<dbReference type="RefSeq" id="WP_127611002.1">
    <property type="nucleotide sequence ID" value="NZ_RXOL01000001.1"/>
</dbReference>
<dbReference type="OrthoDB" id="164118at2"/>
<keyword evidence="1" id="KW-0472">Membrane</keyword>
<keyword evidence="1" id="KW-1133">Transmembrane helix</keyword>